<evidence type="ECO:0000256" key="4">
    <source>
        <dbReference type="ARBA" id="ARBA00023002"/>
    </source>
</evidence>
<evidence type="ECO:0000256" key="3">
    <source>
        <dbReference type="ARBA" id="ARBA00022827"/>
    </source>
</evidence>
<dbReference type="Proteomes" id="UP001595556">
    <property type="component" value="Unassembled WGS sequence"/>
</dbReference>
<dbReference type="InterPro" id="IPR050493">
    <property type="entry name" value="FAD-dep_Monooxygenase_BioMet"/>
</dbReference>
<dbReference type="EMBL" id="JBHRTI010000003">
    <property type="protein sequence ID" value="MFC3147273.1"/>
    <property type="molecule type" value="Genomic_DNA"/>
</dbReference>
<dbReference type="SUPFAM" id="SSF54373">
    <property type="entry name" value="FAD-linked reductases, C-terminal domain"/>
    <property type="match status" value="1"/>
</dbReference>
<dbReference type="PRINTS" id="PR00420">
    <property type="entry name" value="RNGMNOXGNASE"/>
</dbReference>
<reference evidence="8" key="1">
    <citation type="journal article" date="2019" name="Int. J. Syst. Evol. Microbiol.">
        <title>The Global Catalogue of Microorganisms (GCM) 10K type strain sequencing project: providing services to taxonomists for standard genome sequencing and annotation.</title>
        <authorList>
            <consortium name="The Broad Institute Genomics Platform"/>
            <consortium name="The Broad Institute Genome Sequencing Center for Infectious Disease"/>
            <person name="Wu L."/>
            <person name="Ma J."/>
        </authorList>
    </citation>
    <scope>NUCLEOTIDE SEQUENCE [LARGE SCALE GENOMIC DNA]</scope>
    <source>
        <strain evidence="8">KCTC 52168</strain>
    </source>
</reference>
<evidence type="ECO:0000256" key="1">
    <source>
        <dbReference type="ARBA" id="ARBA00001974"/>
    </source>
</evidence>
<dbReference type="RefSeq" id="WP_377302149.1">
    <property type="nucleotide sequence ID" value="NZ_CP180191.1"/>
</dbReference>
<sequence length="403" mass="43413">MNEAADLLIVGAGLGGLAAALACARQAPGLRGVDLVEQAAALQEVGAGIQCGPNMTRRWRSWDLMAPLRDLAHAPGAVVARDAASGRELGRLDTRDFEARYGAPYLTVHRADLQAALAASVAQVSDRARLMLGTRIKTFSSHGDEIHAEAAPLSEPLRARLLMGADGLRSAVRSRFWPDVRVPDTGELAWRGMVPMHDLPERLRRPEVQAWLGPRMHVVSYPVRGGEWLNVAAFTEQHGPLPTADEEGHGAWAGEGRLSDLLQATGPVCTPLAETLAALPALRRWRVHARAPLRGVSDMHLRADSPIALLGDAAHPMQPYLAQGAGMALEDADALAQALAAHGATPTALARYAQQRWQRNAQVQARAARNGRIFHAAGPLRLARNLALGVRPQLMDLPWLYAY</sequence>
<organism evidence="7 8">
    <name type="scientific">Piscinibacterium candidicorallinum</name>
    <dbReference type="NCBI Taxonomy" id="1793872"/>
    <lineage>
        <taxon>Bacteria</taxon>
        <taxon>Pseudomonadati</taxon>
        <taxon>Pseudomonadota</taxon>
        <taxon>Betaproteobacteria</taxon>
        <taxon>Burkholderiales</taxon>
        <taxon>Piscinibacterium</taxon>
    </lineage>
</organism>
<feature type="domain" description="FAD-binding" evidence="6">
    <location>
        <begin position="302"/>
        <end position="366"/>
    </location>
</feature>
<keyword evidence="3" id="KW-0274">FAD</keyword>
<dbReference type="PANTHER" id="PTHR13789:SF318">
    <property type="entry name" value="GERANYLGERANYL DIPHOSPHATE REDUCTASE"/>
    <property type="match status" value="1"/>
</dbReference>
<proteinExistence type="predicted"/>
<evidence type="ECO:0000313" key="7">
    <source>
        <dbReference type="EMBL" id="MFC3147273.1"/>
    </source>
</evidence>
<protein>
    <submittedName>
        <fullName evidence="7">FAD-dependent monooxygenase</fullName>
    </submittedName>
</protein>
<keyword evidence="5 7" id="KW-0503">Monooxygenase</keyword>
<gene>
    <name evidence="7" type="ORF">ACFOEN_06415</name>
</gene>
<comment type="cofactor">
    <cofactor evidence="1">
        <name>FAD</name>
        <dbReference type="ChEBI" id="CHEBI:57692"/>
    </cofactor>
</comment>
<dbReference type="InterPro" id="IPR002938">
    <property type="entry name" value="FAD-bd"/>
</dbReference>
<name>A0ABV7H051_9BURK</name>
<evidence type="ECO:0000256" key="5">
    <source>
        <dbReference type="ARBA" id="ARBA00023033"/>
    </source>
</evidence>
<accession>A0ABV7H051</accession>
<keyword evidence="2" id="KW-0285">Flavoprotein</keyword>
<comment type="caution">
    <text evidence="7">The sequence shown here is derived from an EMBL/GenBank/DDBJ whole genome shotgun (WGS) entry which is preliminary data.</text>
</comment>
<evidence type="ECO:0000256" key="2">
    <source>
        <dbReference type="ARBA" id="ARBA00022630"/>
    </source>
</evidence>
<dbReference type="GO" id="GO:0004497">
    <property type="term" value="F:monooxygenase activity"/>
    <property type="evidence" value="ECO:0007669"/>
    <property type="project" value="UniProtKB-KW"/>
</dbReference>
<keyword evidence="4" id="KW-0560">Oxidoreductase</keyword>
<dbReference type="SUPFAM" id="SSF51905">
    <property type="entry name" value="FAD/NAD(P)-binding domain"/>
    <property type="match status" value="1"/>
</dbReference>
<keyword evidence="8" id="KW-1185">Reference proteome</keyword>
<dbReference type="InterPro" id="IPR036188">
    <property type="entry name" value="FAD/NAD-bd_sf"/>
</dbReference>
<dbReference type="Pfam" id="PF01494">
    <property type="entry name" value="FAD_binding_3"/>
    <property type="match status" value="1"/>
</dbReference>
<evidence type="ECO:0000313" key="8">
    <source>
        <dbReference type="Proteomes" id="UP001595556"/>
    </source>
</evidence>
<dbReference type="PANTHER" id="PTHR13789">
    <property type="entry name" value="MONOOXYGENASE"/>
    <property type="match status" value="1"/>
</dbReference>
<evidence type="ECO:0000259" key="6">
    <source>
        <dbReference type="Pfam" id="PF01494"/>
    </source>
</evidence>
<dbReference type="Gene3D" id="3.50.50.60">
    <property type="entry name" value="FAD/NAD(P)-binding domain"/>
    <property type="match status" value="1"/>
</dbReference>